<accession>A0A9P5N813</accession>
<keyword evidence="3" id="KW-1185">Reference proteome</keyword>
<reference evidence="2" key="1">
    <citation type="submission" date="2020-11" db="EMBL/GenBank/DDBJ databases">
        <authorList>
            <consortium name="DOE Joint Genome Institute"/>
            <person name="Ahrendt S."/>
            <person name="Riley R."/>
            <person name="Andreopoulos W."/>
            <person name="LaButti K."/>
            <person name="Pangilinan J."/>
            <person name="Ruiz-duenas F.J."/>
            <person name="Barrasa J.M."/>
            <person name="Sanchez-Garcia M."/>
            <person name="Camarero S."/>
            <person name="Miyauchi S."/>
            <person name="Serrano A."/>
            <person name="Linde D."/>
            <person name="Babiker R."/>
            <person name="Drula E."/>
            <person name="Ayuso-Fernandez I."/>
            <person name="Pacheco R."/>
            <person name="Padilla G."/>
            <person name="Ferreira P."/>
            <person name="Barriuso J."/>
            <person name="Kellner H."/>
            <person name="Castanera R."/>
            <person name="Alfaro M."/>
            <person name="Ramirez L."/>
            <person name="Pisabarro A.G."/>
            <person name="Kuo A."/>
            <person name="Tritt A."/>
            <person name="Lipzen A."/>
            <person name="He G."/>
            <person name="Yan M."/>
            <person name="Ng V."/>
            <person name="Cullen D."/>
            <person name="Martin F."/>
            <person name="Rosso M.-N."/>
            <person name="Henrissat B."/>
            <person name="Hibbett D."/>
            <person name="Martinez A.T."/>
            <person name="Grigoriev I.V."/>
        </authorList>
    </citation>
    <scope>NUCLEOTIDE SEQUENCE</scope>
    <source>
        <strain evidence="2">AH 44721</strain>
    </source>
</reference>
<evidence type="ECO:0000313" key="2">
    <source>
        <dbReference type="EMBL" id="KAF8871310.1"/>
    </source>
</evidence>
<organism evidence="2 3">
    <name type="scientific">Gymnopilus junonius</name>
    <name type="common">Spectacular rustgill mushroom</name>
    <name type="synonym">Gymnopilus spectabilis subsp. junonius</name>
    <dbReference type="NCBI Taxonomy" id="109634"/>
    <lineage>
        <taxon>Eukaryota</taxon>
        <taxon>Fungi</taxon>
        <taxon>Dikarya</taxon>
        <taxon>Basidiomycota</taxon>
        <taxon>Agaricomycotina</taxon>
        <taxon>Agaricomycetes</taxon>
        <taxon>Agaricomycetidae</taxon>
        <taxon>Agaricales</taxon>
        <taxon>Agaricineae</taxon>
        <taxon>Hymenogastraceae</taxon>
        <taxon>Gymnopilus</taxon>
    </lineage>
</organism>
<keyword evidence="1" id="KW-1133">Transmembrane helix</keyword>
<feature type="transmembrane region" description="Helical" evidence="1">
    <location>
        <begin position="13"/>
        <end position="31"/>
    </location>
</feature>
<evidence type="ECO:0000256" key="1">
    <source>
        <dbReference type="SAM" id="Phobius"/>
    </source>
</evidence>
<dbReference type="Proteomes" id="UP000724874">
    <property type="component" value="Unassembled WGS sequence"/>
</dbReference>
<proteinExistence type="predicted"/>
<keyword evidence="1" id="KW-0472">Membrane</keyword>
<dbReference type="EMBL" id="JADNYJ010000313">
    <property type="protein sequence ID" value="KAF8871310.1"/>
    <property type="molecule type" value="Genomic_DNA"/>
</dbReference>
<feature type="transmembrane region" description="Helical" evidence="1">
    <location>
        <begin position="43"/>
        <end position="62"/>
    </location>
</feature>
<keyword evidence="1" id="KW-0812">Transmembrane</keyword>
<sequence length="140" mass="16168">MDIGEHQAAFCDYLIMIRFPALFGELFILWVHEILRLDSAVHLFISVLLQDLVNMLLVFILQISTIKPHHLRELVRVSVLNIIARVLLSTDLIISCSTIVLMILLSYTRTSRKDWCHATEKEDKRVLPEFGHPECLQSQS</sequence>
<protein>
    <submittedName>
        <fullName evidence="2">Uncharacterized protein</fullName>
    </submittedName>
</protein>
<evidence type="ECO:0000313" key="3">
    <source>
        <dbReference type="Proteomes" id="UP000724874"/>
    </source>
</evidence>
<name>A0A9P5N813_GYMJU</name>
<dbReference type="AlphaFoldDB" id="A0A9P5N813"/>
<feature type="transmembrane region" description="Helical" evidence="1">
    <location>
        <begin position="82"/>
        <end position="105"/>
    </location>
</feature>
<gene>
    <name evidence="2" type="ORF">CPB84DRAFT_1754084</name>
</gene>
<comment type="caution">
    <text evidence="2">The sequence shown here is derived from an EMBL/GenBank/DDBJ whole genome shotgun (WGS) entry which is preliminary data.</text>
</comment>